<dbReference type="EMBL" id="FMJB01000034">
    <property type="protein sequence ID" value="SCM66692.1"/>
    <property type="molecule type" value="Genomic_DNA"/>
</dbReference>
<name>A0A1M4MVY9_9RHOB</name>
<evidence type="ECO:0000313" key="1">
    <source>
        <dbReference type="EMBL" id="SCM66692.1"/>
    </source>
</evidence>
<dbReference type="Pfam" id="PF21810">
    <property type="entry name" value="DUF6880"/>
    <property type="match status" value="1"/>
</dbReference>
<evidence type="ECO:0000313" key="2">
    <source>
        <dbReference type="Proteomes" id="UP000184085"/>
    </source>
</evidence>
<keyword evidence="2" id="KW-1185">Reference proteome</keyword>
<proteinExistence type="predicted"/>
<organism evidence="1 2">
    <name type="scientific">Donghicola eburneus</name>
    <dbReference type="NCBI Taxonomy" id="393278"/>
    <lineage>
        <taxon>Bacteria</taxon>
        <taxon>Pseudomonadati</taxon>
        <taxon>Pseudomonadota</taxon>
        <taxon>Alphaproteobacteria</taxon>
        <taxon>Rhodobacterales</taxon>
        <taxon>Roseobacteraceae</taxon>
        <taxon>Donghicola</taxon>
    </lineage>
</organism>
<dbReference type="AlphaFoldDB" id="A0A1M4MVY9"/>
<gene>
    <name evidence="1" type="ORF">KARMA_0872</name>
</gene>
<dbReference type="RefSeq" id="WP_072704624.1">
    <property type="nucleotide sequence ID" value="NZ_FMJB01000034.1"/>
</dbReference>
<dbReference type="Proteomes" id="UP000184085">
    <property type="component" value="Unassembled WGS sequence"/>
</dbReference>
<sequence length="477" mass="52735">MAGKALNKANLMALGTETLAELLLETVKGDAARQRRVRLVLAAGQGVEAVAVDVRKRFATIRKARSYISRKKQRTLAKELSELTELIEKRIAESAPDLAFDLLWEQLHLARGILERTDDAWSAIGDVMHQAMEAVARLSAKLTKTPEDLAEDVFDAVVGDVFGTFEHAVRATSDALGASGMARLKTLAREAAEAPAPEAEIALYAVLTGASRSEARAKAARQRRIHLLLQDLADLEGDVDAWLAQYTPQQLTAETVAPAAADRLLQAGRAEEALALVEAALERREGSTRDRLDLDESHFACLEALGRKDDLIAALWERFETRLCPAALQRHLKLLPDFEDIEAEDRARAHILGYHPIQSALLYCQRAPDLSLAAQLVLARYDEIDGEAYELLSPLADDLSAHHPLAAVLLWRAMIDFALRRGRTGRYGHAARHLMACTTADMSIEDYAGHPSHYAYVEGLRRNYGRKAAFWERLDTE</sequence>
<dbReference type="InterPro" id="IPR049245">
    <property type="entry name" value="DUF6880"/>
</dbReference>
<reference evidence="2" key="1">
    <citation type="submission" date="2016-09" db="EMBL/GenBank/DDBJ databases">
        <authorList>
            <person name="Wibberg D."/>
        </authorList>
    </citation>
    <scope>NUCLEOTIDE SEQUENCE [LARGE SCALE GENOMIC DNA]</scope>
</reference>
<accession>A0A1M4MVY9</accession>
<protein>
    <submittedName>
        <fullName evidence="1">Uncharacterized protein</fullName>
    </submittedName>
</protein>